<organism evidence="8 9">
    <name type="scientific">Tulasnella calospora MUT 4182</name>
    <dbReference type="NCBI Taxonomy" id="1051891"/>
    <lineage>
        <taxon>Eukaryota</taxon>
        <taxon>Fungi</taxon>
        <taxon>Dikarya</taxon>
        <taxon>Basidiomycota</taxon>
        <taxon>Agaricomycotina</taxon>
        <taxon>Agaricomycetes</taxon>
        <taxon>Cantharellales</taxon>
        <taxon>Tulasnellaceae</taxon>
        <taxon>Tulasnella</taxon>
    </lineage>
</organism>
<feature type="domain" description="Helicase ATP-binding" evidence="6">
    <location>
        <begin position="784"/>
        <end position="952"/>
    </location>
</feature>
<dbReference type="SUPFAM" id="SSF52540">
    <property type="entry name" value="P-loop containing nucleoside triphosphate hydrolases"/>
    <property type="match status" value="1"/>
</dbReference>
<feature type="domain" description="Helicase C-terminal" evidence="7">
    <location>
        <begin position="1199"/>
        <end position="1373"/>
    </location>
</feature>
<reference evidence="8 9" key="1">
    <citation type="submission" date="2014-04" db="EMBL/GenBank/DDBJ databases">
        <authorList>
            <consortium name="DOE Joint Genome Institute"/>
            <person name="Kuo A."/>
            <person name="Girlanda M."/>
            <person name="Perotto S."/>
            <person name="Kohler A."/>
            <person name="Nagy L.G."/>
            <person name="Floudas D."/>
            <person name="Copeland A."/>
            <person name="Barry K.W."/>
            <person name="Cichocki N."/>
            <person name="Veneault-Fourrey C."/>
            <person name="LaButti K."/>
            <person name="Lindquist E.A."/>
            <person name="Lipzen A."/>
            <person name="Lundell T."/>
            <person name="Morin E."/>
            <person name="Murat C."/>
            <person name="Sun H."/>
            <person name="Tunlid A."/>
            <person name="Henrissat B."/>
            <person name="Grigoriev I.V."/>
            <person name="Hibbett D.S."/>
            <person name="Martin F."/>
            <person name="Nordberg H.P."/>
            <person name="Cantor M.N."/>
            <person name="Hua S.X."/>
        </authorList>
    </citation>
    <scope>NUCLEOTIDE SEQUENCE [LARGE SCALE GENOMIC DNA]</scope>
    <source>
        <strain evidence="8 9">MUT 4182</strain>
    </source>
</reference>
<evidence type="ECO:0000256" key="5">
    <source>
        <dbReference type="SAM" id="MobiDB-lite"/>
    </source>
</evidence>
<dbReference type="STRING" id="1051891.A0A0C3Q506"/>
<accession>A0A0C3Q506</accession>
<dbReference type="InterPro" id="IPR014001">
    <property type="entry name" value="Helicase_ATP-bd"/>
</dbReference>
<dbReference type="InterPro" id="IPR011545">
    <property type="entry name" value="DEAD/DEAH_box_helicase_dom"/>
</dbReference>
<evidence type="ECO:0000313" key="8">
    <source>
        <dbReference type="EMBL" id="KIO24165.1"/>
    </source>
</evidence>
<evidence type="ECO:0000256" key="1">
    <source>
        <dbReference type="ARBA" id="ARBA00022741"/>
    </source>
</evidence>
<dbReference type="EMBL" id="KN823067">
    <property type="protein sequence ID" value="KIO24165.1"/>
    <property type="molecule type" value="Genomic_DNA"/>
</dbReference>
<dbReference type="PANTHER" id="PTHR44533">
    <property type="entry name" value="DEAD/H RNA HELICASE, PUTATIVE-RELATED"/>
    <property type="match status" value="1"/>
</dbReference>
<dbReference type="Gene3D" id="3.40.50.300">
    <property type="entry name" value="P-loop containing nucleotide triphosphate hydrolases"/>
    <property type="match status" value="2"/>
</dbReference>
<dbReference type="HOGENOM" id="CLU_002305_2_0_1"/>
<dbReference type="InterPro" id="IPR027417">
    <property type="entry name" value="P-loop_NTPase"/>
</dbReference>
<evidence type="ECO:0000259" key="6">
    <source>
        <dbReference type="PROSITE" id="PS51192"/>
    </source>
</evidence>
<dbReference type="SMART" id="SM00487">
    <property type="entry name" value="DEXDc"/>
    <property type="match status" value="1"/>
</dbReference>
<keyword evidence="3" id="KW-0347">Helicase</keyword>
<dbReference type="InterPro" id="IPR001650">
    <property type="entry name" value="Helicase_C-like"/>
</dbReference>
<dbReference type="OrthoDB" id="2320933at2759"/>
<dbReference type="GO" id="GO:0016787">
    <property type="term" value="F:hydrolase activity"/>
    <property type="evidence" value="ECO:0007669"/>
    <property type="project" value="UniProtKB-KW"/>
</dbReference>
<dbReference type="Pfam" id="PF00271">
    <property type="entry name" value="Helicase_C"/>
    <property type="match status" value="1"/>
</dbReference>
<sequence>MAAREILDKLDSSWYSKLHLRWMDLLGDYVGNELFLIDGDAICQHALNDPLLALGKSQDCSFQLLHAVWSVEKIISEFVRRRCNFEIVFFERNEHLTLYGGDDTSPFVVSSRRLARTILKIHLQRLGVVVTTFESPVDKNWTLFTDSKQPMCMLCNDGSRFATVDCGDLTTNAVLLQRHFIFTMLSNGVAVVSLESAEFRGSKIISFVYEQNLLLKTQKKLMELMIKCEENALQFLPKPQHQDPVGSSTTPPTQVIEMWAQTAADEYFQSNAPDTTNDALFAVFLLHLIVLPYVSIGDRSQKPVRLHPKLESKLRDYVMPKLLDVLNQGLMKHGAERRPDMDGRVFLNLLVAFTNDPTPDEDLSVLLGFGPADRAKSLAASLRQHVESGRLSFSPPALSLALSEWQLDEVDTSPSPSGEVSLRLLPFHNNVFDECLKPIHLASEIAPNADISSSEISGWFTNTTTFTDDQHWHNTRKITEAFKEKRLVKADLEYFRRRKERTHQRLMRDIHRHSATLTGAKGVPLQRVVIPFAKRLIKDSPIEKEPPSRRRSSLQSPPVSPNSRRDRKAQQPKLNSAEKLRQKIKDEKAIKTLSESEVWWKQQLAQMEKLPTPERKAELLRRIQRNAKRMEDPWLRTESLLYQVHLDVSRWIYDSESGEPRVQAQYCVSILRVASEIHNIGVASDAAKTFLRSLLEAIGIPDLEILNPSSAKSTETTKTLLTFKPIRFAHRDRSKSPLYPFLKLPSHAIDFQLEHYGVYMDRSMDGQFDSRVSFIPDAWQRNVLDRLDKRESVLVVAPTSAGKTFISYYAMEQVLRESDDGVLVYVAPTKPLVNQIVAEISARFEKSLKSGTVWAAHTRDWRVHEPHKCQILVTVPEMLAIMLLSPVLAAKWVPRLRWIVLDEIHTIGQQEGGAVWEQLLLFAPCPIIGLSATVGNPEEFSQWLESVQEQHGFKYALIQHKNRYSHLRKSTYTMSRKPIAFKGISSEPPAAVHPVYIHPMSVLLSGTRVLPEDLALESRDCLTLFHAMLKVADQSPEKREQLARLEPQKFFTRSRGRLLNQRDVLEYEAKLKSLLADWSKEPEAYDKILRPIGEALSQGHTECQTMPNQEGMYMNLIHVVHDLQRRGNLPAILFNFDRHDCEVMARLLLKELKAAETEWKESSPQWQNKLAKWEAWAAASKQRQRASERAKKAKPQEDEIPTEGKSWEEMFDPDDPLPEFSFAGPWTSYSKAELEEDVDELQRAGVQPWAMDALKVGIAVHHAGMNRKYRTLIESLFRVGFVRVVIATGTLALGINMPVKTSVFVGDSVYLTALTYRQCSGRAGRRGMDLLGNVVFYGIPMQRIHRIMTSKVPPLTGNMPLTTTLSLRLCNLLHGSQQAPTAVNAINSVLRLPQLSLASDIVRDEVLHHLRFSIDYLRRTNLLSVEGEPLIMFPVVAHLYHTEPSNLALVALLQGGVLHRICASIDHNSIDTKRNLVAVLSHLFARRLLPRLYSGEGALERLRPPKSPSRIILPPLSPDAYKTLSEHNNLILETFRGYARSYATQYLSESPDNTLPLSKESLGHTVDQDAPFMLTLRRKAVKVDATSSFVANSGVTDSSLKTVTDLARTARSGLHLDKNAIPGLDDLLALDGRVVNGYILDYFTHGQIKALIEANWVRRSDVWFSLQEFSLALATLQTGLEHYMKAAAADPNLDSGSSGEEDDQLGEGRDEIEGETLEPGTTSTFPVKPAGITDGDWKVYRAIVLTKREFDDKFKAMWA</sequence>
<keyword evidence="4" id="KW-0067">ATP-binding</keyword>
<dbReference type="SMART" id="SM00490">
    <property type="entry name" value="HELICc"/>
    <property type="match status" value="1"/>
</dbReference>
<keyword evidence="1" id="KW-0547">Nucleotide-binding</keyword>
<evidence type="ECO:0000256" key="4">
    <source>
        <dbReference type="ARBA" id="ARBA00022840"/>
    </source>
</evidence>
<proteinExistence type="predicted"/>
<dbReference type="FunFam" id="3.40.50.300:FF:001039">
    <property type="entry name" value="ATP-dependent RNA helicase DDX60"/>
    <property type="match status" value="1"/>
</dbReference>
<evidence type="ECO:0000256" key="3">
    <source>
        <dbReference type="ARBA" id="ARBA00022806"/>
    </source>
</evidence>
<dbReference type="Pfam" id="PF26076">
    <property type="entry name" value="WHD_DDX60"/>
    <property type="match status" value="1"/>
</dbReference>
<dbReference type="PANTHER" id="PTHR44533:SF4">
    <property type="entry name" value="DEAD_H RNA HELICASE, PUTATIVE-RELATED"/>
    <property type="match status" value="1"/>
</dbReference>
<dbReference type="InterPro" id="IPR055124">
    <property type="entry name" value="PIN-like_DDX60"/>
</dbReference>
<reference evidence="9" key="2">
    <citation type="submission" date="2015-01" db="EMBL/GenBank/DDBJ databases">
        <title>Evolutionary Origins and Diversification of the Mycorrhizal Mutualists.</title>
        <authorList>
            <consortium name="DOE Joint Genome Institute"/>
            <consortium name="Mycorrhizal Genomics Consortium"/>
            <person name="Kohler A."/>
            <person name="Kuo A."/>
            <person name="Nagy L.G."/>
            <person name="Floudas D."/>
            <person name="Copeland A."/>
            <person name="Barry K.W."/>
            <person name="Cichocki N."/>
            <person name="Veneault-Fourrey C."/>
            <person name="LaButti K."/>
            <person name="Lindquist E.A."/>
            <person name="Lipzen A."/>
            <person name="Lundell T."/>
            <person name="Morin E."/>
            <person name="Murat C."/>
            <person name="Riley R."/>
            <person name="Ohm R."/>
            <person name="Sun H."/>
            <person name="Tunlid A."/>
            <person name="Henrissat B."/>
            <person name="Grigoriev I.V."/>
            <person name="Hibbett D.S."/>
            <person name="Martin F."/>
        </authorList>
    </citation>
    <scope>NUCLEOTIDE SEQUENCE [LARGE SCALE GENOMIC DNA]</scope>
    <source>
        <strain evidence="9">MUT 4182</strain>
    </source>
</reference>
<dbReference type="GO" id="GO:0004386">
    <property type="term" value="F:helicase activity"/>
    <property type="evidence" value="ECO:0007669"/>
    <property type="project" value="UniProtKB-KW"/>
</dbReference>
<protein>
    <recommendedName>
        <fullName evidence="10">P-loop containing nucleoside triphosphate hydrolase protein</fullName>
    </recommendedName>
</protein>
<gene>
    <name evidence="8" type="ORF">M407DRAFT_213311</name>
</gene>
<dbReference type="GO" id="GO:0003676">
    <property type="term" value="F:nucleic acid binding"/>
    <property type="evidence" value="ECO:0007669"/>
    <property type="project" value="InterPro"/>
</dbReference>
<keyword evidence="2" id="KW-0378">Hydrolase</keyword>
<dbReference type="Pfam" id="PF23002">
    <property type="entry name" value="PIN-like_DDX60"/>
    <property type="match status" value="1"/>
</dbReference>
<dbReference type="Proteomes" id="UP000054248">
    <property type="component" value="Unassembled WGS sequence"/>
</dbReference>
<dbReference type="PROSITE" id="PS51194">
    <property type="entry name" value="HELICASE_CTER"/>
    <property type="match status" value="1"/>
</dbReference>
<dbReference type="Pfam" id="PF00270">
    <property type="entry name" value="DEAD"/>
    <property type="match status" value="1"/>
</dbReference>
<dbReference type="PROSITE" id="PS51192">
    <property type="entry name" value="HELICASE_ATP_BIND_1"/>
    <property type="match status" value="1"/>
</dbReference>
<evidence type="ECO:0008006" key="10">
    <source>
        <dbReference type="Google" id="ProtNLM"/>
    </source>
</evidence>
<evidence type="ECO:0000256" key="2">
    <source>
        <dbReference type="ARBA" id="ARBA00022801"/>
    </source>
</evidence>
<evidence type="ECO:0000313" key="9">
    <source>
        <dbReference type="Proteomes" id="UP000054248"/>
    </source>
</evidence>
<dbReference type="InterPro" id="IPR059032">
    <property type="entry name" value="WHD_DDX60"/>
</dbReference>
<evidence type="ECO:0000259" key="7">
    <source>
        <dbReference type="PROSITE" id="PS51194"/>
    </source>
</evidence>
<name>A0A0C3Q506_9AGAM</name>
<feature type="region of interest" description="Disordered" evidence="5">
    <location>
        <begin position="1184"/>
        <end position="1208"/>
    </location>
</feature>
<dbReference type="GO" id="GO:0005737">
    <property type="term" value="C:cytoplasm"/>
    <property type="evidence" value="ECO:0007669"/>
    <property type="project" value="TreeGrafter"/>
</dbReference>
<dbReference type="InterPro" id="IPR052431">
    <property type="entry name" value="SKI2_subfamily_helicases"/>
</dbReference>
<feature type="compositionally biased region" description="Basic and acidic residues" evidence="5">
    <location>
        <begin position="1185"/>
        <end position="1197"/>
    </location>
</feature>
<dbReference type="GO" id="GO:0005524">
    <property type="term" value="F:ATP binding"/>
    <property type="evidence" value="ECO:0007669"/>
    <property type="project" value="UniProtKB-KW"/>
</dbReference>
<keyword evidence="9" id="KW-1185">Reference proteome</keyword>
<feature type="region of interest" description="Disordered" evidence="5">
    <location>
        <begin position="540"/>
        <end position="582"/>
    </location>
</feature>